<feature type="compositionally biased region" description="Polar residues" evidence="1">
    <location>
        <begin position="1"/>
        <end position="12"/>
    </location>
</feature>
<evidence type="ECO:0000259" key="2">
    <source>
        <dbReference type="Pfam" id="PF08241"/>
    </source>
</evidence>
<feature type="region of interest" description="Disordered" evidence="1">
    <location>
        <begin position="1"/>
        <end position="21"/>
    </location>
</feature>
<dbReference type="InterPro" id="IPR029063">
    <property type="entry name" value="SAM-dependent_MTases_sf"/>
</dbReference>
<gene>
    <name evidence="3" type="ORF">A2Z33_03870</name>
</gene>
<evidence type="ECO:0000313" key="3">
    <source>
        <dbReference type="EMBL" id="OGG04259.1"/>
    </source>
</evidence>
<dbReference type="EMBL" id="MFJD01000004">
    <property type="protein sequence ID" value="OGG04259.1"/>
    <property type="molecule type" value="Genomic_DNA"/>
</dbReference>
<dbReference type="Proteomes" id="UP000178448">
    <property type="component" value="Unassembled WGS sequence"/>
</dbReference>
<proteinExistence type="predicted"/>
<dbReference type="GO" id="GO:0008757">
    <property type="term" value="F:S-adenosylmethionine-dependent methyltransferase activity"/>
    <property type="evidence" value="ECO:0007669"/>
    <property type="project" value="InterPro"/>
</dbReference>
<dbReference type="PANTHER" id="PTHR43591">
    <property type="entry name" value="METHYLTRANSFERASE"/>
    <property type="match status" value="1"/>
</dbReference>
<dbReference type="SUPFAM" id="SSF53335">
    <property type="entry name" value="S-adenosyl-L-methionine-dependent methyltransferases"/>
    <property type="match status" value="1"/>
</dbReference>
<dbReference type="SUPFAM" id="SSF158997">
    <property type="entry name" value="Trm112p-like"/>
    <property type="match status" value="1"/>
</dbReference>
<dbReference type="PANTHER" id="PTHR43591:SF24">
    <property type="entry name" value="2-METHOXY-6-POLYPRENYL-1,4-BENZOQUINOL METHYLASE, MITOCHONDRIAL"/>
    <property type="match status" value="1"/>
</dbReference>
<dbReference type="CDD" id="cd02440">
    <property type="entry name" value="AdoMet_MTases"/>
    <property type="match status" value="1"/>
</dbReference>
<sequence>MKNKTPITTATDDTAGKNRDETRQRFTRIARCPSCRKGKLLWNSRVVRCVTCSAWYPITDGVLQLVPLTSAYTEDRNSFREKVGKRYRLKVDRKTVSPESPQEVQRRHFDRYATDIDQSYNIYETMVFWRVIDRSIFDGWMKIIPKNAVILDVGCAQGRSAKPFVENKYTVIGFDIAKKMIEAGNSRFKDLAKPPLLFVGDATTIPVADGCADVVVLYGVLHHLPHPRLIAKEIARVLKPKGIFLSLENNRTPLRFLFDVLQRLMCLWDEKAGESPTMSAADVSGWFAEADMTVRTRTHVFLPPHLINILPVPVGYRITAWTDAAASRIPLIREWGGLIEIIGTKTNQIK</sequence>
<accession>A0A1F5YVP1</accession>
<evidence type="ECO:0000313" key="4">
    <source>
        <dbReference type="Proteomes" id="UP000178448"/>
    </source>
</evidence>
<dbReference type="InterPro" id="IPR013216">
    <property type="entry name" value="Methyltransf_11"/>
</dbReference>
<dbReference type="STRING" id="1798374.A2Z33_03870"/>
<feature type="domain" description="Methyltransferase type 11" evidence="2">
    <location>
        <begin position="151"/>
        <end position="245"/>
    </location>
</feature>
<comment type="caution">
    <text evidence="3">The sequence shown here is derived from an EMBL/GenBank/DDBJ whole genome shotgun (WGS) entry which is preliminary data.</text>
</comment>
<protein>
    <recommendedName>
        <fullName evidence="2">Methyltransferase type 11 domain-containing protein</fullName>
    </recommendedName>
</protein>
<name>A0A1F5YVP1_9BACT</name>
<reference evidence="3 4" key="1">
    <citation type="journal article" date="2016" name="Nat. Commun.">
        <title>Thousands of microbial genomes shed light on interconnected biogeochemical processes in an aquifer system.</title>
        <authorList>
            <person name="Anantharaman K."/>
            <person name="Brown C.T."/>
            <person name="Hug L.A."/>
            <person name="Sharon I."/>
            <person name="Castelle C.J."/>
            <person name="Probst A.J."/>
            <person name="Thomas B.C."/>
            <person name="Singh A."/>
            <person name="Wilkins M.J."/>
            <person name="Karaoz U."/>
            <person name="Brodie E.L."/>
            <person name="Williams K.H."/>
            <person name="Hubbard S.S."/>
            <person name="Banfield J.F."/>
        </authorList>
    </citation>
    <scope>NUCLEOTIDE SEQUENCE [LARGE SCALE GENOMIC DNA]</scope>
</reference>
<organism evidence="3 4">
    <name type="scientific">Candidatus Gottesmanbacteria bacterium RBG_16_52_11</name>
    <dbReference type="NCBI Taxonomy" id="1798374"/>
    <lineage>
        <taxon>Bacteria</taxon>
        <taxon>Candidatus Gottesmaniibacteriota</taxon>
    </lineage>
</organism>
<dbReference type="AlphaFoldDB" id="A0A1F5YVP1"/>
<dbReference type="Pfam" id="PF08241">
    <property type="entry name" value="Methyltransf_11"/>
    <property type="match status" value="1"/>
</dbReference>
<dbReference type="Gene3D" id="3.40.50.150">
    <property type="entry name" value="Vaccinia Virus protein VP39"/>
    <property type="match status" value="1"/>
</dbReference>
<evidence type="ECO:0000256" key="1">
    <source>
        <dbReference type="SAM" id="MobiDB-lite"/>
    </source>
</evidence>